<evidence type="ECO:0000313" key="2">
    <source>
        <dbReference type="EMBL" id="EGD77701.1"/>
    </source>
</evidence>
<feature type="compositionally biased region" description="Basic and acidic residues" evidence="1">
    <location>
        <begin position="22"/>
        <end position="33"/>
    </location>
</feature>
<accession>F2UKQ2</accession>
<feature type="region of interest" description="Disordered" evidence="1">
    <location>
        <begin position="1"/>
        <end position="33"/>
    </location>
</feature>
<dbReference type="InParanoid" id="F2UKQ2"/>
<dbReference type="Proteomes" id="UP000007799">
    <property type="component" value="Unassembled WGS sequence"/>
</dbReference>
<keyword evidence="3" id="KW-1185">Reference proteome</keyword>
<dbReference type="RefSeq" id="XP_004990177.1">
    <property type="nucleotide sequence ID" value="XM_004990120.1"/>
</dbReference>
<dbReference type="KEGG" id="sre:PTSG_08793"/>
<proteinExistence type="predicted"/>
<dbReference type="GeneID" id="16070730"/>
<evidence type="ECO:0000313" key="3">
    <source>
        <dbReference type="Proteomes" id="UP000007799"/>
    </source>
</evidence>
<name>F2UKQ2_SALR5</name>
<gene>
    <name evidence="2" type="ORF">PTSG_08793</name>
</gene>
<evidence type="ECO:0000256" key="1">
    <source>
        <dbReference type="SAM" id="MobiDB-lite"/>
    </source>
</evidence>
<dbReference type="AlphaFoldDB" id="F2UKQ2"/>
<reference evidence="2" key="1">
    <citation type="submission" date="2009-08" db="EMBL/GenBank/DDBJ databases">
        <title>Annotation of Salpingoeca rosetta.</title>
        <authorList>
            <consortium name="The Broad Institute Genome Sequencing Platform"/>
            <person name="Russ C."/>
            <person name="Cuomo C."/>
            <person name="Burger G."/>
            <person name="Gray M.W."/>
            <person name="Holland P.W.H."/>
            <person name="King N."/>
            <person name="Lang F.B.F."/>
            <person name="Roger A.J."/>
            <person name="Ruiz-Trillo I."/>
            <person name="Young S.K."/>
            <person name="Zeng Q."/>
            <person name="Gargeya S."/>
            <person name="Alvarado L."/>
            <person name="Berlin A."/>
            <person name="Chapman S.B."/>
            <person name="Chen Z."/>
            <person name="Freedman E."/>
            <person name="Gellesch M."/>
            <person name="Goldberg J."/>
            <person name="Griggs A."/>
            <person name="Gujja S."/>
            <person name="Heilman E."/>
            <person name="Heiman D."/>
            <person name="Howarth C."/>
            <person name="Mehta T."/>
            <person name="Neiman D."/>
            <person name="Pearson M."/>
            <person name="Roberts A."/>
            <person name="Saif S."/>
            <person name="Shea T."/>
            <person name="Shenoy N."/>
            <person name="Sisk P."/>
            <person name="Stolte C."/>
            <person name="Sykes S."/>
            <person name="White J."/>
            <person name="Yandava C."/>
            <person name="Haas B."/>
            <person name="Nusbaum C."/>
            <person name="Birren B."/>
        </authorList>
    </citation>
    <scope>NUCLEOTIDE SEQUENCE [LARGE SCALE GENOMIC DNA]</scope>
    <source>
        <strain evidence="2">ATCC 50818</strain>
    </source>
</reference>
<protein>
    <submittedName>
        <fullName evidence="2">Uncharacterized protein</fullName>
    </submittedName>
</protein>
<organism evidence="3">
    <name type="scientific">Salpingoeca rosetta (strain ATCC 50818 / BSB-021)</name>
    <dbReference type="NCBI Taxonomy" id="946362"/>
    <lineage>
        <taxon>Eukaryota</taxon>
        <taxon>Choanoflagellata</taxon>
        <taxon>Craspedida</taxon>
        <taxon>Salpingoecidae</taxon>
        <taxon>Salpingoeca</taxon>
    </lineage>
</organism>
<sequence length="224" mass="24493">MAGRGGSGGGGGVGVGGMVDDAQSRERMEQQARQERQWMARAVDVSAEARAALIDRLQFICDGGLGGYTQFSRRVFDIQADTAGKNGRPVAVTLERYDERPGSLIRNLVYGGAWSAVASGRVSSRTLVRCFCSKEVETLFGELGFRNVTRRVHESGIVFSYQGVMHCRIFQSIDTKSPSVRPSTYVVDVSLISADAQNYEPLEREFLYFIGQLDPIVALKPVTA</sequence>
<dbReference type="EMBL" id="GL832979">
    <property type="protein sequence ID" value="EGD77701.1"/>
    <property type="molecule type" value="Genomic_DNA"/>
</dbReference>
<feature type="compositionally biased region" description="Gly residues" evidence="1">
    <location>
        <begin position="1"/>
        <end position="17"/>
    </location>
</feature>